<dbReference type="PRINTS" id="PR00727">
    <property type="entry name" value="LEADERPTASE"/>
</dbReference>
<evidence type="ECO:0000256" key="10">
    <source>
        <dbReference type="ARBA" id="ARBA00023136"/>
    </source>
</evidence>
<evidence type="ECO:0000313" key="17">
    <source>
        <dbReference type="Proteomes" id="UP000195611"/>
    </source>
</evidence>
<dbReference type="NCBIfam" id="TIGR02227">
    <property type="entry name" value="sigpep_I_bact"/>
    <property type="match status" value="1"/>
</dbReference>
<evidence type="ECO:0000256" key="8">
    <source>
        <dbReference type="ARBA" id="ARBA00022801"/>
    </source>
</evidence>
<evidence type="ECO:0000256" key="6">
    <source>
        <dbReference type="ARBA" id="ARBA00022670"/>
    </source>
</evidence>
<dbReference type="PROSITE" id="PS00761">
    <property type="entry name" value="SPASE_I_3"/>
    <property type="match status" value="1"/>
</dbReference>
<dbReference type="GO" id="GO:0004252">
    <property type="term" value="F:serine-type endopeptidase activity"/>
    <property type="evidence" value="ECO:0007669"/>
    <property type="project" value="InterPro"/>
</dbReference>
<dbReference type="CDD" id="cd06530">
    <property type="entry name" value="S26_SPase_I"/>
    <property type="match status" value="1"/>
</dbReference>
<evidence type="ECO:0000256" key="11">
    <source>
        <dbReference type="PIRSR" id="PIRSR600223-1"/>
    </source>
</evidence>
<dbReference type="EMBL" id="FUKW01000125">
    <property type="protein sequence ID" value="SJN40897.1"/>
    <property type="molecule type" value="Genomic_DNA"/>
</dbReference>
<comment type="subcellular location">
    <subcellularLocation>
        <location evidence="2">Cell membrane</location>
        <topology evidence="2">Single-pass type II membrane protein</topology>
    </subcellularLocation>
    <subcellularLocation>
        <location evidence="13">Membrane</location>
        <topology evidence="13">Single-pass type II membrane protein</topology>
    </subcellularLocation>
</comment>
<evidence type="ECO:0000259" key="15">
    <source>
        <dbReference type="Pfam" id="PF10502"/>
    </source>
</evidence>
<feature type="compositionally biased region" description="Acidic residues" evidence="14">
    <location>
        <begin position="1"/>
        <end position="10"/>
    </location>
</feature>
<dbReference type="FunFam" id="2.10.109.10:FF:000008">
    <property type="entry name" value="Signal peptidase I"/>
    <property type="match status" value="1"/>
</dbReference>
<dbReference type="PANTHER" id="PTHR43390:SF1">
    <property type="entry name" value="CHLOROPLAST PROCESSING PEPTIDASE"/>
    <property type="match status" value="1"/>
</dbReference>
<dbReference type="RefSeq" id="WP_087059325.1">
    <property type="nucleotide sequence ID" value="NZ_FUKW01000125.1"/>
</dbReference>
<keyword evidence="9 12" id="KW-1133">Transmembrane helix</keyword>
<comment type="catalytic activity">
    <reaction evidence="1 12">
        <text>Cleavage of hydrophobic, N-terminal signal or leader sequences from secreted and periplasmic proteins.</text>
        <dbReference type="EC" id="3.4.21.89"/>
    </reaction>
</comment>
<evidence type="ECO:0000256" key="14">
    <source>
        <dbReference type="SAM" id="MobiDB-lite"/>
    </source>
</evidence>
<feature type="domain" description="Peptidase S26" evidence="15">
    <location>
        <begin position="38"/>
        <end position="203"/>
    </location>
</feature>
<evidence type="ECO:0000256" key="2">
    <source>
        <dbReference type="ARBA" id="ARBA00004401"/>
    </source>
</evidence>
<evidence type="ECO:0000256" key="13">
    <source>
        <dbReference type="RuleBase" id="RU362042"/>
    </source>
</evidence>
<dbReference type="PANTHER" id="PTHR43390">
    <property type="entry name" value="SIGNAL PEPTIDASE I"/>
    <property type="match status" value="1"/>
</dbReference>
<reference evidence="16 17" key="1">
    <citation type="submission" date="2017-02" db="EMBL/GenBank/DDBJ databases">
        <authorList>
            <person name="Peterson S.W."/>
        </authorList>
    </citation>
    <scope>NUCLEOTIDE SEQUENCE [LARGE SCALE GENOMIC DNA]</scope>
    <source>
        <strain evidence="16 17">42ea</strain>
    </source>
</reference>
<dbReference type="SUPFAM" id="SSF51306">
    <property type="entry name" value="LexA/Signal peptidase"/>
    <property type="match status" value="1"/>
</dbReference>
<feature type="active site" evidence="11">
    <location>
        <position position="106"/>
    </location>
</feature>
<dbReference type="AlphaFoldDB" id="A0A1R4K9B4"/>
<organism evidence="16 17">
    <name type="scientific">Marinilactibacillus psychrotolerans 42ea</name>
    <dbReference type="NCBI Taxonomy" id="1255609"/>
    <lineage>
        <taxon>Bacteria</taxon>
        <taxon>Bacillati</taxon>
        <taxon>Bacillota</taxon>
        <taxon>Bacilli</taxon>
        <taxon>Lactobacillales</taxon>
        <taxon>Carnobacteriaceae</taxon>
        <taxon>Marinilactibacillus</taxon>
    </lineage>
</organism>
<dbReference type="Gene3D" id="2.10.109.10">
    <property type="entry name" value="Umud Fragment, subunit A"/>
    <property type="match status" value="1"/>
</dbReference>
<name>A0A1R4K9B4_9LACT</name>
<protein>
    <recommendedName>
        <fullName evidence="4 12">Signal peptidase I</fullName>
        <ecNumber evidence="4 12">3.4.21.89</ecNumber>
    </recommendedName>
</protein>
<feature type="active site" evidence="11">
    <location>
        <position position="67"/>
    </location>
</feature>
<dbReference type="GO" id="GO:0006465">
    <property type="term" value="P:signal peptide processing"/>
    <property type="evidence" value="ECO:0007669"/>
    <property type="project" value="InterPro"/>
</dbReference>
<evidence type="ECO:0000256" key="4">
    <source>
        <dbReference type="ARBA" id="ARBA00013208"/>
    </source>
</evidence>
<evidence type="ECO:0000256" key="12">
    <source>
        <dbReference type="RuleBase" id="RU003993"/>
    </source>
</evidence>
<dbReference type="InterPro" id="IPR019533">
    <property type="entry name" value="Peptidase_S26"/>
</dbReference>
<gene>
    <name evidence="16" type="ORF">FM115_08700</name>
</gene>
<dbReference type="EC" id="3.4.21.89" evidence="4 12"/>
<evidence type="ECO:0000256" key="5">
    <source>
        <dbReference type="ARBA" id="ARBA00022475"/>
    </source>
</evidence>
<dbReference type="PROSITE" id="PS00760">
    <property type="entry name" value="SPASE_I_2"/>
    <property type="match status" value="1"/>
</dbReference>
<feature type="region of interest" description="Disordered" evidence="14">
    <location>
        <begin position="1"/>
        <end position="22"/>
    </location>
</feature>
<evidence type="ECO:0000256" key="9">
    <source>
        <dbReference type="ARBA" id="ARBA00022989"/>
    </source>
</evidence>
<evidence type="ECO:0000313" key="16">
    <source>
        <dbReference type="EMBL" id="SJN40897.1"/>
    </source>
</evidence>
<sequence>MSDQQYEEIEFEPRKNKYSKSKKKKTEKKRTFFQELVSTILYIIVLTGVFYLIQMFLYAPVSVEGESMAPTLEDGDKLLLNKFSDYDRFDIIVFPAPDDPDKQYIKRVIGLPGDKIRYSDETLYINDNEVDEPFLDGGADLSSSEDAIGGTINEFSLESLQGVETVPKDQYFVMGDNRNNSRDSRYFGFVSRDTITGKTTYRFFPFNHFGSID</sequence>
<dbReference type="PROSITE" id="PS00501">
    <property type="entry name" value="SPASE_I_1"/>
    <property type="match status" value="1"/>
</dbReference>
<dbReference type="Proteomes" id="UP000195611">
    <property type="component" value="Unassembled WGS sequence"/>
</dbReference>
<keyword evidence="8 12" id="KW-0378">Hydrolase</keyword>
<dbReference type="InterPro" id="IPR019756">
    <property type="entry name" value="Pept_S26A_signal_pept_1_Ser-AS"/>
</dbReference>
<dbReference type="InterPro" id="IPR036286">
    <property type="entry name" value="LexA/Signal_pep-like_sf"/>
</dbReference>
<accession>A0A1R4K9B4</accession>
<dbReference type="InterPro" id="IPR019757">
    <property type="entry name" value="Pept_S26A_signal_pept_1_Lys-AS"/>
</dbReference>
<feature type="transmembrane region" description="Helical" evidence="12">
    <location>
        <begin position="32"/>
        <end position="53"/>
    </location>
</feature>
<keyword evidence="7 12" id="KW-0812">Transmembrane</keyword>
<dbReference type="InterPro" id="IPR019758">
    <property type="entry name" value="Pept_S26A_signal_pept_1_CS"/>
</dbReference>
<dbReference type="GO" id="GO:0009003">
    <property type="term" value="F:signal peptidase activity"/>
    <property type="evidence" value="ECO:0007669"/>
    <property type="project" value="UniProtKB-EC"/>
</dbReference>
<evidence type="ECO:0000256" key="1">
    <source>
        <dbReference type="ARBA" id="ARBA00000677"/>
    </source>
</evidence>
<comment type="similarity">
    <text evidence="3 13">Belongs to the peptidase S26 family.</text>
</comment>
<dbReference type="InterPro" id="IPR000223">
    <property type="entry name" value="Pept_S26A_signal_pept_1"/>
</dbReference>
<proteinExistence type="inferred from homology"/>
<evidence type="ECO:0000256" key="7">
    <source>
        <dbReference type="ARBA" id="ARBA00022692"/>
    </source>
</evidence>
<dbReference type="GO" id="GO:0005886">
    <property type="term" value="C:plasma membrane"/>
    <property type="evidence" value="ECO:0007669"/>
    <property type="project" value="UniProtKB-SubCell"/>
</dbReference>
<keyword evidence="6 12" id="KW-0645">Protease</keyword>
<keyword evidence="5" id="KW-1003">Cell membrane</keyword>
<evidence type="ECO:0000256" key="3">
    <source>
        <dbReference type="ARBA" id="ARBA00009370"/>
    </source>
</evidence>
<keyword evidence="10 12" id="KW-0472">Membrane</keyword>
<dbReference type="Pfam" id="PF10502">
    <property type="entry name" value="Peptidase_S26"/>
    <property type="match status" value="1"/>
</dbReference>